<reference evidence="2" key="2">
    <citation type="submission" date="2024-07" db="EMBL/GenBank/DDBJ databases">
        <title>A complete genome sequence for Pseudomonas syringae CC1417.</title>
        <authorList>
            <person name="Baltrus D.A."/>
        </authorList>
    </citation>
    <scope>NUCLEOTIDE SEQUENCE</scope>
    <source>
        <strain evidence="2">CC1417</strain>
    </source>
</reference>
<organism evidence="2">
    <name type="scientific">Pseudomonas syringae CC1417</name>
    <dbReference type="NCBI Taxonomy" id="1357272"/>
    <lineage>
        <taxon>Bacteria</taxon>
        <taxon>Pseudomonadati</taxon>
        <taxon>Pseudomonadota</taxon>
        <taxon>Gammaproteobacteria</taxon>
        <taxon>Pseudomonadales</taxon>
        <taxon>Pseudomonadaceae</taxon>
        <taxon>Pseudomonas</taxon>
        <taxon>Pseudomonas syringae</taxon>
    </lineage>
</organism>
<feature type="transmembrane region" description="Helical" evidence="1">
    <location>
        <begin position="50"/>
        <end position="67"/>
    </location>
</feature>
<protein>
    <recommendedName>
        <fullName evidence="3">MFS transporter</fullName>
    </recommendedName>
</protein>
<name>A0AAU8LJT4_PSESX</name>
<feature type="transmembrane region" description="Helical" evidence="1">
    <location>
        <begin position="20"/>
        <end position="44"/>
    </location>
</feature>
<sequence>MSRIRYHAAPHLPAQGDQMYIYRLVLLLVVGIYLFSPAIMDWWIDATGAWYRPYLLWLILIVVTFILQSQRDADEL</sequence>
<dbReference type="AlphaFoldDB" id="A0AAU8LJT4"/>
<dbReference type="EMBL" id="CP159362">
    <property type="protein sequence ID" value="XCN68861.1"/>
    <property type="molecule type" value="Genomic_DNA"/>
</dbReference>
<evidence type="ECO:0008006" key="3">
    <source>
        <dbReference type="Google" id="ProtNLM"/>
    </source>
</evidence>
<accession>A0AAU8LJT4</accession>
<evidence type="ECO:0000256" key="1">
    <source>
        <dbReference type="SAM" id="Phobius"/>
    </source>
</evidence>
<evidence type="ECO:0000313" key="2">
    <source>
        <dbReference type="EMBL" id="XCN68861.1"/>
    </source>
</evidence>
<proteinExistence type="predicted"/>
<gene>
    <name evidence="2" type="ORF">N011_06085</name>
</gene>
<keyword evidence="1" id="KW-0472">Membrane</keyword>
<keyword evidence="1" id="KW-1133">Transmembrane helix</keyword>
<reference evidence="2" key="1">
    <citation type="journal article" date="2014" name="Genome Announc.">
        <title>Draft Genome Sequences of a Phylogenetically Diverse Suite of Pseudomonas syringae Strains from Multiple Source Populations.</title>
        <authorList>
            <person name="Baltrus D.A."/>
            <person name="Yourstone S."/>
            <person name="Lind A."/>
            <person name="Guilbaud C."/>
            <person name="Sands D.C."/>
            <person name="Jones C.D."/>
            <person name="Morris C.E."/>
            <person name="Dangl J.L."/>
        </authorList>
    </citation>
    <scope>NUCLEOTIDE SEQUENCE</scope>
    <source>
        <strain evidence="2">CC1417</strain>
    </source>
</reference>
<keyword evidence="1" id="KW-0812">Transmembrane</keyword>